<dbReference type="RefSeq" id="WP_106892192.1">
    <property type="nucleotide sequence ID" value="NZ_CP027860.1"/>
</dbReference>
<dbReference type="KEGG" id="xba:C7S18_14195"/>
<dbReference type="SMART" id="SM00354">
    <property type="entry name" value="HTH_LACI"/>
    <property type="match status" value="1"/>
</dbReference>
<dbReference type="OrthoDB" id="9798934at2"/>
<keyword evidence="6" id="KW-1185">Reference proteome</keyword>
<feature type="domain" description="HTH lacI-type" evidence="4">
    <location>
        <begin position="32"/>
        <end position="86"/>
    </location>
</feature>
<dbReference type="CDD" id="cd01545">
    <property type="entry name" value="PBP1_SalR"/>
    <property type="match status" value="1"/>
</dbReference>
<gene>
    <name evidence="5" type="ORF">C7S18_14195</name>
</gene>
<protein>
    <submittedName>
        <fullName evidence="5">LacI family transcriptional regulator</fullName>
    </submittedName>
</protein>
<dbReference type="EMBL" id="CP027860">
    <property type="protein sequence ID" value="AVP98272.1"/>
    <property type="molecule type" value="Genomic_DNA"/>
</dbReference>
<dbReference type="Gene3D" id="3.40.50.2300">
    <property type="match status" value="2"/>
</dbReference>
<evidence type="ECO:0000313" key="6">
    <source>
        <dbReference type="Proteomes" id="UP000241074"/>
    </source>
</evidence>
<dbReference type="PRINTS" id="PR00036">
    <property type="entry name" value="HTHLACI"/>
</dbReference>
<dbReference type="PANTHER" id="PTHR30146:SF153">
    <property type="entry name" value="LACTOSE OPERON REPRESSOR"/>
    <property type="match status" value="1"/>
</dbReference>
<dbReference type="PANTHER" id="PTHR30146">
    <property type="entry name" value="LACI-RELATED TRANSCRIPTIONAL REPRESSOR"/>
    <property type="match status" value="1"/>
</dbReference>
<dbReference type="InterPro" id="IPR010982">
    <property type="entry name" value="Lambda_DNA-bd_dom_sf"/>
</dbReference>
<keyword evidence="3" id="KW-0804">Transcription</keyword>
<accession>A0A2P1PTX4</accession>
<dbReference type="AlphaFoldDB" id="A0A2P1PTX4"/>
<dbReference type="GO" id="GO:0003700">
    <property type="term" value="F:DNA-binding transcription factor activity"/>
    <property type="evidence" value="ECO:0007669"/>
    <property type="project" value="TreeGrafter"/>
</dbReference>
<reference evidence="5 6" key="1">
    <citation type="submission" date="2018-03" db="EMBL/GenBank/DDBJ databases">
        <title>Ahniella affigens gen. nov., sp. nov., a gammaproteobacterium isolated from sandy soil near a stream.</title>
        <authorList>
            <person name="Ko Y."/>
            <person name="Kim J.-H."/>
        </authorList>
    </citation>
    <scope>NUCLEOTIDE SEQUENCE [LARGE SCALE GENOMIC DNA]</scope>
    <source>
        <strain evidence="5 6">D13</strain>
    </source>
</reference>
<dbReference type="Pfam" id="PF13377">
    <property type="entry name" value="Peripla_BP_3"/>
    <property type="match status" value="1"/>
</dbReference>
<dbReference type="SUPFAM" id="SSF47413">
    <property type="entry name" value="lambda repressor-like DNA-binding domains"/>
    <property type="match status" value="1"/>
</dbReference>
<dbReference type="Proteomes" id="UP000241074">
    <property type="component" value="Chromosome"/>
</dbReference>
<dbReference type="SUPFAM" id="SSF53822">
    <property type="entry name" value="Periplasmic binding protein-like I"/>
    <property type="match status" value="1"/>
</dbReference>
<dbReference type="PROSITE" id="PS00356">
    <property type="entry name" value="HTH_LACI_1"/>
    <property type="match status" value="1"/>
</dbReference>
<evidence type="ECO:0000313" key="5">
    <source>
        <dbReference type="EMBL" id="AVP98272.1"/>
    </source>
</evidence>
<evidence type="ECO:0000259" key="4">
    <source>
        <dbReference type="PROSITE" id="PS50932"/>
    </source>
</evidence>
<name>A0A2P1PTX4_9GAMM</name>
<dbReference type="Pfam" id="PF00356">
    <property type="entry name" value="LacI"/>
    <property type="match status" value="1"/>
</dbReference>
<keyword evidence="1" id="KW-0805">Transcription regulation</keyword>
<evidence type="ECO:0000256" key="1">
    <source>
        <dbReference type="ARBA" id="ARBA00023015"/>
    </source>
</evidence>
<proteinExistence type="predicted"/>
<dbReference type="GO" id="GO:0000976">
    <property type="term" value="F:transcription cis-regulatory region binding"/>
    <property type="evidence" value="ECO:0007669"/>
    <property type="project" value="TreeGrafter"/>
</dbReference>
<evidence type="ECO:0000256" key="3">
    <source>
        <dbReference type="ARBA" id="ARBA00023163"/>
    </source>
</evidence>
<dbReference type="InterPro" id="IPR046335">
    <property type="entry name" value="LacI/GalR-like_sensor"/>
</dbReference>
<dbReference type="InterPro" id="IPR000843">
    <property type="entry name" value="HTH_LacI"/>
</dbReference>
<dbReference type="InterPro" id="IPR028082">
    <property type="entry name" value="Peripla_BP_I"/>
</dbReference>
<dbReference type="Gene3D" id="1.10.260.40">
    <property type="entry name" value="lambda repressor-like DNA-binding domains"/>
    <property type="match status" value="1"/>
</dbReference>
<reference evidence="5 6" key="2">
    <citation type="submission" date="2018-03" db="EMBL/GenBank/DDBJ databases">
        <authorList>
            <person name="Keele B.F."/>
        </authorList>
    </citation>
    <scope>NUCLEOTIDE SEQUENCE [LARGE SCALE GENOMIC DNA]</scope>
    <source>
        <strain evidence="5 6">D13</strain>
    </source>
</reference>
<keyword evidence="2" id="KW-0238">DNA-binding</keyword>
<evidence type="ECO:0000256" key="2">
    <source>
        <dbReference type="ARBA" id="ARBA00023125"/>
    </source>
</evidence>
<organism evidence="5 6">
    <name type="scientific">Ahniella affigens</name>
    <dbReference type="NCBI Taxonomy" id="2021234"/>
    <lineage>
        <taxon>Bacteria</taxon>
        <taxon>Pseudomonadati</taxon>
        <taxon>Pseudomonadota</taxon>
        <taxon>Gammaproteobacteria</taxon>
        <taxon>Lysobacterales</taxon>
        <taxon>Rhodanobacteraceae</taxon>
        <taxon>Ahniella</taxon>
    </lineage>
</organism>
<sequence length="367" mass="40272">MSRRTRMATIDPTPPDARAEPIAARSFGSGATTISDIARLTGVSKKTVSRVINGSELVHPETRDKIKALMTELNYTPDPQARGLAFRHSFLIGLVFDNPTAQYIVNMQYGVLDALRDSGFELVVHPCDSKRADYIDGIRHFVQRQKLYAVILIPRVSEDQALAEMLQDLGVRYVRIASVALDDASRMVMTHDRRAGSEVAEYLESLGHRYVGLITGPKRYRSSIERGGGFRDGLARRGIALTDEAVYEGGYTFESGVAGAEALLRREPRPTAIFACNDEMAAGVYKAAQRMGLSIPGDLTVIGYDDSPLASQLWPPLTTIHLPVREIGRQAASLVLTKDRQSNPEGNAAITVSPHLVIRDSSQPPRE</sequence>
<dbReference type="CDD" id="cd01392">
    <property type="entry name" value="HTH_LacI"/>
    <property type="match status" value="1"/>
</dbReference>
<dbReference type="PROSITE" id="PS50932">
    <property type="entry name" value="HTH_LACI_2"/>
    <property type="match status" value="1"/>
</dbReference>